<feature type="compositionally biased region" description="Basic and acidic residues" evidence="1">
    <location>
        <begin position="372"/>
        <end position="385"/>
    </location>
</feature>
<evidence type="ECO:0000313" key="2">
    <source>
        <dbReference type="EMBL" id="KAJ7201381.1"/>
    </source>
</evidence>
<feature type="compositionally biased region" description="Polar residues" evidence="1">
    <location>
        <begin position="386"/>
        <end position="397"/>
    </location>
</feature>
<reference evidence="2" key="1">
    <citation type="submission" date="2023-03" db="EMBL/GenBank/DDBJ databases">
        <title>Massive genome expansion in bonnet fungi (Mycena s.s.) driven by repeated elements and novel gene families across ecological guilds.</title>
        <authorList>
            <consortium name="Lawrence Berkeley National Laboratory"/>
            <person name="Harder C.B."/>
            <person name="Miyauchi S."/>
            <person name="Viragh M."/>
            <person name="Kuo A."/>
            <person name="Thoen E."/>
            <person name="Andreopoulos B."/>
            <person name="Lu D."/>
            <person name="Skrede I."/>
            <person name="Drula E."/>
            <person name="Henrissat B."/>
            <person name="Morin E."/>
            <person name="Kohler A."/>
            <person name="Barry K."/>
            <person name="LaButti K."/>
            <person name="Morin E."/>
            <person name="Salamov A."/>
            <person name="Lipzen A."/>
            <person name="Mereny Z."/>
            <person name="Hegedus B."/>
            <person name="Baldrian P."/>
            <person name="Stursova M."/>
            <person name="Weitz H."/>
            <person name="Taylor A."/>
            <person name="Grigoriev I.V."/>
            <person name="Nagy L.G."/>
            <person name="Martin F."/>
            <person name="Kauserud H."/>
        </authorList>
    </citation>
    <scope>NUCLEOTIDE SEQUENCE</scope>
    <source>
        <strain evidence="2">9144</strain>
    </source>
</reference>
<protein>
    <recommendedName>
        <fullName evidence="4">Retrotransposon gag domain-containing protein</fullName>
    </recommendedName>
</protein>
<organism evidence="2 3">
    <name type="scientific">Mycena pura</name>
    <dbReference type="NCBI Taxonomy" id="153505"/>
    <lineage>
        <taxon>Eukaryota</taxon>
        <taxon>Fungi</taxon>
        <taxon>Dikarya</taxon>
        <taxon>Basidiomycota</taxon>
        <taxon>Agaricomycotina</taxon>
        <taxon>Agaricomycetes</taxon>
        <taxon>Agaricomycetidae</taxon>
        <taxon>Agaricales</taxon>
        <taxon>Marasmiineae</taxon>
        <taxon>Mycenaceae</taxon>
        <taxon>Mycena</taxon>
    </lineage>
</organism>
<gene>
    <name evidence="2" type="ORF">GGX14DRAFT_571502</name>
</gene>
<feature type="region of interest" description="Disordered" evidence="1">
    <location>
        <begin position="107"/>
        <end position="180"/>
    </location>
</feature>
<proteinExistence type="predicted"/>
<dbReference type="EMBL" id="JARJCW010000059">
    <property type="protein sequence ID" value="KAJ7201381.1"/>
    <property type="molecule type" value="Genomic_DNA"/>
</dbReference>
<evidence type="ECO:0000313" key="3">
    <source>
        <dbReference type="Proteomes" id="UP001219525"/>
    </source>
</evidence>
<feature type="compositionally biased region" description="Basic residues" evidence="1">
    <location>
        <begin position="442"/>
        <end position="457"/>
    </location>
</feature>
<evidence type="ECO:0008006" key="4">
    <source>
        <dbReference type="Google" id="ProtNLM"/>
    </source>
</evidence>
<accession>A0AAD6Y4S6</accession>
<keyword evidence="3" id="KW-1185">Reference proteome</keyword>
<evidence type="ECO:0000256" key="1">
    <source>
        <dbReference type="SAM" id="MobiDB-lite"/>
    </source>
</evidence>
<feature type="region of interest" description="Disordered" evidence="1">
    <location>
        <begin position="414"/>
        <end position="463"/>
    </location>
</feature>
<dbReference type="Proteomes" id="UP001219525">
    <property type="component" value="Unassembled WGS sequence"/>
</dbReference>
<feature type="compositionally biased region" description="Low complexity" evidence="1">
    <location>
        <begin position="416"/>
        <end position="438"/>
    </location>
</feature>
<feature type="compositionally biased region" description="Basic and acidic residues" evidence="1">
    <location>
        <begin position="116"/>
        <end position="125"/>
    </location>
</feature>
<feature type="region of interest" description="Disordered" evidence="1">
    <location>
        <begin position="345"/>
        <end position="401"/>
    </location>
</feature>
<name>A0AAD6Y4S6_9AGAR</name>
<comment type="caution">
    <text evidence="2">The sequence shown here is derived from an EMBL/GenBank/DDBJ whole genome shotgun (WGS) entry which is preliminary data.</text>
</comment>
<sequence>MVFIVEYVQTSQEAAVPGAAFDGAVEDTMERMVRTILASLLTPVAETRRSRRIHVTFDMVWMGEEECFSLTRRSQSMGPQRHEMSRSAYATVDDLAAQRLEMSRSRFGAADGSAATRHEMSRVTADDSAANGAERHEASGGHHTAGTSAAECHGNSPVGPGGVSGFAAEGELQSPPAASGMAQHRWSYELMAGSAPTSIIDDGAAEMVSGCDSRSACDLGARVDTGPSRMYSARSGISCGTDTAERCLIMEDWNDLLESDDPFGPLPSWSKIRARDTLFLPEIAAGRPLMAEFLDALKEEPAIELQSAGLTDACDVESVDMSQATAETEEPLILCGMARIRASTNRSYSDGSDSERRAQNSHQPPHRSKGTSKHEVLPKAKESRQKSYPRSCKTNVESFKRKSSEIPDGRWFTYRATTAPSTPSASSAEDESSSPSASLSKGRSRKHHRQRQNKTSHARSDVKIKKPFTYDGKADLDIFDQWTYEVDTWKEWNRISDRDAVMILVNFMSGKASKFFMKHVALRQCSWTPKSIYEALFNYCFPPDFKLKLRDELTSAKQGKRDVRDFQRDLETLAVRFPDVTERQIRQIFWDGLQTYL</sequence>
<dbReference type="AlphaFoldDB" id="A0AAD6Y4S6"/>